<accession>A0A2P2L2L5</accession>
<sequence>MTHENWCCSQVPQVAQPHNSHKIWQHTVGHQVLIHSTSFGHRDDDKRRRMDGIGKKMRYWRRKYKCSCTSCTESPSLSLLSPFFHLSPSLVCLPAPERVVLLVTSPGVQTTESIGPLHVRP</sequence>
<dbReference type="AlphaFoldDB" id="A0A2P2L2L5"/>
<evidence type="ECO:0000313" key="1">
    <source>
        <dbReference type="EMBL" id="MBX12188.1"/>
    </source>
</evidence>
<proteinExistence type="predicted"/>
<protein>
    <submittedName>
        <fullName evidence="1">Uncharacterized protein LOC101291673</fullName>
    </submittedName>
</protein>
<dbReference type="EMBL" id="GGEC01031704">
    <property type="protein sequence ID" value="MBX12188.1"/>
    <property type="molecule type" value="Transcribed_RNA"/>
</dbReference>
<name>A0A2P2L2L5_RHIMU</name>
<organism evidence="1">
    <name type="scientific">Rhizophora mucronata</name>
    <name type="common">Asiatic mangrove</name>
    <dbReference type="NCBI Taxonomy" id="61149"/>
    <lineage>
        <taxon>Eukaryota</taxon>
        <taxon>Viridiplantae</taxon>
        <taxon>Streptophyta</taxon>
        <taxon>Embryophyta</taxon>
        <taxon>Tracheophyta</taxon>
        <taxon>Spermatophyta</taxon>
        <taxon>Magnoliopsida</taxon>
        <taxon>eudicotyledons</taxon>
        <taxon>Gunneridae</taxon>
        <taxon>Pentapetalae</taxon>
        <taxon>rosids</taxon>
        <taxon>fabids</taxon>
        <taxon>Malpighiales</taxon>
        <taxon>Rhizophoraceae</taxon>
        <taxon>Rhizophora</taxon>
    </lineage>
</organism>
<reference evidence="1" key="1">
    <citation type="submission" date="2018-02" db="EMBL/GenBank/DDBJ databases">
        <title>Rhizophora mucronata_Transcriptome.</title>
        <authorList>
            <person name="Meera S.P."/>
            <person name="Sreeshan A."/>
            <person name="Augustine A."/>
        </authorList>
    </citation>
    <scope>NUCLEOTIDE SEQUENCE</scope>
    <source>
        <tissue evidence="1">Leaf</tissue>
    </source>
</reference>